<comment type="caution">
    <text evidence="2">The sequence shown here is derived from an EMBL/GenBank/DDBJ whole genome shotgun (WGS) entry which is preliminary data.</text>
</comment>
<sequence>MKDERMKKLESDFEALKIAKASEDEELKAKDMKITNLQAEYLSKEEKKSRLMKLANRTKDDYEDILREYRDDFREFKRRLLRRPMLPPHLGSRARGVDRS</sequence>
<proteinExistence type="predicted"/>
<evidence type="ECO:0000313" key="3">
    <source>
        <dbReference type="Proteomes" id="UP001633002"/>
    </source>
</evidence>
<organism evidence="2 3">
    <name type="scientific">Riccia sorocarpa</name>
    <dbReference type="NCBI Taxonomy" id="122646"/>
    <lineage>
        <taxon>Eukaryota</taxon>
        <taxon>Viridiplantae</taxon>
        <taxon>Streptophyta</taxon>
        <taxon>Embryophyta</taxon>
        <taxon>Marchantiophyta</taxon>
        <taxon>Marchantiopsida</taxon>
        <taxon>Marchantiidae</taxon>
        <taxon>Marchantiales</taxon>
        <taxon>Ricciaceae</taxon>
        <taxon>Riccia</taxon>
    </lineage>
</organism>
<dbReference type="AlphaFoldDB" id="A0ABD3HPB7"/>
<gene>
    <name evidence="2" type="ORF">R1sor_005868</name>
</gene>
<keyword evidence="3" id="KW-1185">Reference proteome</keyword>
<dbReference type="Proteomes" id="UP001633002">
    <property type="component" value="Unassembled WGS sequence"/>
</dbReference>
<reference evidence="2 3" key="1">
    <citation type="submission" date="2024-09" db="EMBL/GenBank/DDBJ databases">
        <title>Chromosome-scale assembly of Riccia sorocarpa.</title>
        <authorList>
            <person name="Paukszto L."/>
        </authorList>
    </citation>
    <scope>NUCLEOTIDE SEQUENCE [LARGE SCALE GENOMIC DNA]</scope>
    <source>
        <strain evidence="2">LP-2024</strain>
        <tissue evidence="2">Aerial parts of the thallus</tissue>
    </source>
</reference>
<protein>
    <submittedName>
        <fullName evidence="2">Uncharacterized protein</fullName>
    </submittedName>
</protein>
<evidence type="ECO:0000313" key="2">
    <source>
        <dbReference type="EMBL" id="KAL3692217.1"/>
    </source>
</evidence>
<name>A0ABD3HPB7_9MARC</name>
<accession>A0ABD3HPB7</accession>
<dbReference type="EMBL" id="JBJQOH010000003">
    <property type="protein sequence ID" value="KAL3692217.1"/>
    <property type="molecule type" value="Genomic_DNA"/>
</dbReference>
<evidence type="ECO:0000256" key="1">
    <source>
        <dbReference type="SAM" id="Coils"/>
    </source>
</evidence>
<keyword evidence="1" id="KW-0175">Coiled coil</keyword>
<feature type="coiled-coil region" evidence="1">
    <location>
        <begin position="6"/>
        <end position="79"/>
    </location>
</feature>